<organism evidence="1 2">
    <name type="scientific">Hymenobacter rigui</name>
    <dbReference type="NCBI Taxonomy" id="334424"/>
    <lineage>
        <taxon>Bacteria</taxon>
        <taxon>Pseudomonadati</taxon>
        <taxon>Bacteroidota</taxon>
        <taxon>Cytophagia</taxon>
        <taxon>Cytophagales</taxon>
        <taxon>Hymenobacteraceae</taxon>
        <taxon>Hymenobacter</taxon>
    </lineage>
</organism>
<name>A0A428KU34_9BACT</name>
<dbReference type="RefSeq" id="WP_125418684.1">
    <property type="nucleotide sequence ID" value="NZ_RWIT01000002.1"/>
</dbReference>
<dbReference type="OrthoDB" id="1359551at2"/>
<keyword evidence="2" id="KW-1185">Reference proteome</keyword>
<evidence type="ECO:0000313" key="1">
    <source>
        <dbReference type="EMBL" id="RSK50030.1"/>
    </source>
</evidence>
<dbReference type="EMBL" id="RWIT01000002">
    <property type="protein sequence ID" value="RSK50030.1"/>
    <property type="molecule type" value="Genomic_DNA"/>
</dbReference>
<dbReference type="AlphaFoldDB" id="A0A428KU34"/>
<gene>
    <name evidence="1" type="ORF">EI291_05100</name>
</gene>
<accession>A0A428KU34</accession>
<comment type="caution">
    <text evidence="1">The sequence shown here is derived from an EMBL/GenBank/DDBJ whole genome shotgun (WGS) entry which is preliminary data.</text>
</comment>
<evidence type="ECO:0000313" key="2">
    <source>
        <dbReference type="Proteomes" id="UP000273500"/>
    </source>
</evidence>
<sequence length="110" mass="11624">MKSQIQLFAGSTLLGTIEAKVVDASMGVIGGTLKPTAAYFASFQAFFRAHIETLDWKGLAALELKAVSPIVGEIVAQGGIDITDVEGFDEVDANVCGIGFQQMSRLFPDA</sequence>
<proteinExistence type="predicted"/>
<dbReference type="Proteomes" id="UP000273500">
    <property type="component" value="Unassembled WGS sequence"/>
</dbReference>
<protein>
    <submittedName>
        <fullName evidence="1">Uncharacterized protein</fullName>
    </submittedName>
</protein>
<reference evidence="1 2" key="1">
    <citation type="submission" date="2018-12" db="EMBL/GenBank/DDBJ databases">
        <authorList>
            <person name="Feng G."/>
            <person name="Zhu H."/>
        </authorList>
    </citation>
    <scope>NUCLEOTIDE SEQUENCE [LARGE SCALE GENOMIC DNA]</scope>
    <source>
        <strain evidence="1 2">KCTC 12533</strain>
    </source>
</reference>